<dbReference type="GO" id="GO:0016746">
    <property type="term" value="F:acyltransferase activity"/>
    <property type="evidence" value="ECO:0007669"/>
    <property type="project" value="InterPro"/>
</dbReference>
<evidence type="ECO:0008006" key="6">
    <source>
        <dbReference type="Google" id="ProtNLM"/>
    </source>
</evidence>
<dbReference type="OrthoDB" id="4113332at2"/>
<protein>
    <recommendedName>
        <fullName evidence="6">Nucleoid-associated protein Lsr2</fullName>
    </recommendedName>
</protein>
<keyword evidence="5" id="KW-1185">Reference proteome</keyword>
<dbReference type="AlphaFoldDB" id="A0A0A0BQN0"/>
<dbReference type="InterPro" id="IPR055370">
    <property type="entry name" value="Lsr2_DNA-bd"/>
</dbReference>
<dbReference type="Pfam" id="PF11774">
    <property type="entry name" value="Lsr2"/>
    <property type="match status" value="1"/>
</dbReference>
<evidence type="ECO:0000259" key="2">
    <source>
        <dbReference type="Pfam" id="PF11774"/>
    </source>
</evidence>
<keyword evidence="1" id="KW-0238">DNA-binding</keyword>
<dbReference type="InterPro" id="IPR036625">
    <property type="entry name" value="E3-bd_dom_sf"/>
</dbReference>
<evidence type="ECO:0000256" key="1">
    <source>
        <dbReference type="ARBA" id="ARBA00023125"/>
    </source>
</evidence>
<comment type="caution">
    <text evidence="4">The sequence shown here is derived from an EMBL/GenBank/DDBJ whole genome shotgun (WGS) entry which is preliminary data.</text>
</comment>
<evidence type="ECO:0000259" key="3">
    <source>
        <dbReference type="Pfam" id="PF23359"/>
    </source>
</evidence>
<sequence length="106" mass="11309">MAQKVQVVLVDDLDGGTAEETVSFALDGVSYEIDLSAENATALREAFASWVGHARRVGGRQRRGAARGRSAGGDSAAVREWARANGYTVSDRGRIPAEVKAAYDNR</sequence>
<reference evidence="4 5" key="1">
    <citation type="submission" date="2013-08" db="EMBL/GenBank/DDBJ databases">
        <title>Genome sequencing of Cellulomonas bogoriensis 69B4.</title>
        <authorList>
            <person name="Chen F."/>
            <person name="Li Y."/>
            <person name="Wang G."/>
        </authorList>
    </citation>
    <scope>NUCLEOTIDE SEQUENCE [LARGE SCALE GENOMIC DNA]</scope>
    <source>
        <strain evidence="4 5">69B4</strain>
    </source>
</reference>
<accession>A0A0A0BQN0</accession>
<organism evidence="4 5">
    <name type="scientific">Cellulomonas bogoriensis 69B4 = DSM 16987</name>
    <dbReference type="NCBI Taxonomy" id="1386082"/>
    <lineage>
        <taxon>Bacteria</taxon>
        <taxon>Bacillati</taxon>
        <taxon>Actinomycetota</taxon>
        <taxon>Actinomycetes</taxon>
        <taxon>Micrococcales</taxon>
        <taxon>Cellulomonadaceae</taxon>
        <taxon>Cellulomonas</taxon>
    </lineage>
</organism>
<name>A0A0A0BQN0_9CELL</name>
<feature type="domain" description="Lsr2 dimerization" evidence="2">
    <location>
        <begin position="1"/>
        <end position="58"/>
    </location>
</feature>
<proteinExistence type="predicted"/>
<dbReference type="Pfam" id="PF23359">
    <property type="entry name" value="Lsr2_DNA-bd"/>
    <property type="match status" value="1"/>
</dbReference>
<dbReference type="InterPro" id="IPR042261">
    <property type="entry name" value="Lsr2-like_dimerization"/>
</dbReference>
<dbReference type="RefSeq" id="WP_035061622.1">
    <property type="nucleotide sequence ID" value="NZ_AXCZ01000133.1"/>
</dbReference>
<evidence type="ECO:0000313" key="4">
    <source>
        <dbReference type="EMBL" id="KGM10768.1"/>
    </source>
</evidence>
<dbReference type="InterPro" id="IPR024412">
    <property type="entry name" value="Lsr2_dim_dom"/>
</dbReference>
<dbReference type="EMBL" id="AXCZ01000133">
    <property type="protein sequence ID" value="KGM10768.1"/>
    <property type="molecule type" value="Genomic_DNA"/>
</dbReference>
<dbReference type="Gene3D" id="3.30.60.230">
    <property type="entry name" value="Lsr2, dimerization domain"/>
    <property type="match status" value="1"/>
</dbReference>
<dbReference type="GO" id="GO:0003677">
    <property type="term" value="F:DNA binding"/>
    <property type="evidence" value="ECO:0007669"/>
    <property type="project" value="UniProtKB-KW"/>
</dbReference>
<feature type="domain" description="Lsr2 DNA-binding" evidence="3">
    <location>
        <begin position="71"/>
        <end position="104"/>
    </location>
</feature>
<dbReference type="Gene3D" id="4.10.320.10">
    <property type="entry name" value="E3-binding domain"/>
    <property type="match status" value="1"/>
</dbReference>
<evidence type="ECO:0000313" key="5">
    <source>
        <dbReference type="Proteomes" id="UP000054314"/>
    </source>
</evidence>
<gene>
    <name evidence="4" type="ORF">N869_04245</name>
</gene>
<dbReference type="Proteomes" id="UP000054314">
    <property type="component" value="Unassembled WGS sequence"/>
</dbReference>